<reference evidence="1 2" key="1">
    <citation type="submission" date="2007-08" db="EMBL/GenBank/DDBJ databases">
        <title>Complete sequence of Roseiflexus castenholzii DSM 13941.</title>
        <authorList>
            <consortium name="US DOE Joint Genome Institute"/>
            <person name="Copeland A."/>
            <person name="Lucas S."/>
            <person name="Lapidus A."/>
            <person name="Barry K."/>
            <person name="Glavina del Rio T."/>
            <person name="Dalin E."/>
            <person name="Tice H."/>
            <person name="Pitluck S."/>
            <person name="Thompson L.S."/>
            <person name="Brettin T."/>
            <person name="Bruce D."/>
            <person name="Detter J.C."/>
            <person name="Han C."/>
            <person name="Tapia R."/>
            <person name="Schmutz J."/>
            <person name="Larimer F."/>
            <person name="Land M."/>
            <person name="Hauser L."/>
            <person name="Kyrpides N."/>
            <person name="Mikhailova N."/>
            <person name="Bryant D.A."/>
            <person name="Hanada S."/>
            <person name="Tsukatani Y."/>
            <person name="Richardson P."/>
        </authorList>
    </citation>
    <scope>NUCLEOTIDE SEQUENCE [LARGE SCALE GENOMIC DNA]</scope>
    <source>
        <strain evidence="2">DSM 13941 / HLO8</strain>
    </source>
</reference>
<dbReference type="RefSeq" id="WP_012120718.1">
    <property type="nucleotide sequence ID" value="NC_009767.1"/>
</dbReference>
<dbReference type="KEGG" id="rca:Rcas_2211"/>
<dbReference type="Proteomes" id="UP000000263">
    <property type="component" value="Chromosome"/>
</dbReference>
<evidence type="ECO:0000313" key="1">
    <source>
        <dbReference type="EMBL" id="ABU58294.1"/>
    </source>
</evidence>
<keyword evidence="2" id="KW-1185">Reference proteome</keyword>
<organism evidence="1 2">
    <name type="scientific">Roseiflexus castenholzii (strain DSM 13941 / HLO8)</name>
    <dbReference type="NCBI Taxonomy" id="383372"/>
    <lineage>
        <taxon>Bacteria</taxon>
        <taxon>Bacillati</taxon>
        <taxon>Chloroflexota</taxon>
        <taxon>Chloroflexia</taxon>
        <taxon>Chloroflexales</taxon>
        <taxon>Roseiflexineae</taxon>
        <taxon>Roseiflexaceae</taxon>
        <taxon>Roseiflexus</taxon>
    </lineage>
</organism>
<evidence type="ECO:0000313" key="2">
    <source>
        <dbReference type="Proteomes" id="UP000000263"/>
    </source>
</evidence>
<dbReference type="EMBL" id="CP000804">
    <property type="protein sequence ID" value="ABU58294.1"/>
    <property type="molecule type" value="Genomic_DNA"/>
</dbReference>
<name>A7NF66_ROSCS</name>
<sequence>MTTITIALSDDQLQKLQQIATLFRVTPEELVRVSVEELLSRPEEEFRKALEYVLQKNTELYQRLA</sequence>
<accession>A7NF66</accession>
<gene>
    <name evidence="1" type="ordered locus">Rcas_2211</name>
</gene>
<dbReference type="AlphaFoldDB" id="A7NF66"/>
<protein>
    <submittedName>
        <fullName evidence="1">Uncharacterized protein</fullName>
    </submittedName>
</protein>
<dbReference type="HOGENOM" id="CLU_197526_0_0_0"/>
<proteinExistence type="predicted"/>
<dbReference type="eggNOG" id="ENOG5033GS9">
    <property type="taxonomic scope" value="Bacteria"/>
</dbReference>